<feature type="domain" description="FAD-binding PCMH-type" evidence="4">
    <location>
        <begin position="1"/>
        <end position="176"/>
    </location>
</feature>
<dbReference type="InterPro" id="IPR016167">
    <property type="entry name" value="FAD-bd_PCMH_sub1"/>
</dbReference>
<dbReference type="Proteomes" id="UP000294947">
    <property type="component" value="Unassembled WGS sequence"/>
</dbReference>
<dbReference type="OrthoDB" id="9793944at2"/>
<evidence type="ECO:0000313" key="6">
    <source>
        <dbReference type="Proteomes" id="UP000294947"/>
    </source>
</evidence>
<organism evidence="5 6">
    <name type="scientific">Saccharopolyspora elongata</name>
    <dbReference type="NCBI Taxonomy" id="2530387"/>
    <lineage>
        <taxon>Bacteria</taxon>
        <taxon>Bacillati</taxon>
        <taxon>Actinomycetota</taxon>
        <taxon>Actinomycetes</taxon>
        <taxon>Pseudonocardiales</taxon>
        <taxon>Pseudonocardiaceae</taxon>
        <taxon>Saccharopolyspora</taxon>
    </lineage>
</organism>
<dbReference type="Gene3D" id="3.30.390.50">
    <property type="entry name" value="CO dehydrogenase flavoprotein, C-terminal domain"/>
    <property type="match status" value="1"/>
</dbReference>
<dbReference type="PANTHER" id="PTHR42659:SF2">
    <property type="entry name" value="XANTHINE DEHYDROGENASE SUBUNIT C-RELATED"/>
    <property type="match status" value="1"/>
</dbReference>
<dbReference type="GO" id="GO:0071949">
    <property type="term" value="F:FAD binding"/>
    <property type="evidence" value="ECO:0007669"/>
    <property type="project" value="InterPro"/>
</dbReference>
<dbReference type="EMBL" id="SMKW01000031">
    <property type="protein sequence ID" value="TDD48112.1"/>
    <property type="molecule type" value="Genomic_DNA"/>
</dbReference>
<evidence type="ECO:0000259" key="4">
    <source>
        <dbReference type="PROSITE" id="PS51387"/>
    </source>
</evidence>
<gene>
    <name evidence="5" type="ORF">E1288_22675</name>
</gene>
<name>A0A4R4YWS9_9PSEU</name>
<dbReference type="SMART" id="SM01092">
    <property type="entry name" value="CO_deh_flav_C"/>
    <property type="match status" value="1"/>
</dbReference>
<dbReference type="InterPro" id="IPR036683">
    <property type="entry name" value="CO_DH_flav_C_dom_sf"/>
</dbReference>
<dbReference type="PROSITE" id="PS51387">
    <property type="entry name" value="FAD_PCMH"/>
    <property type="match status" value="1"/>
</dbReference>
<sequence>MVSVPFEYTRVASYDDAVRALAERGEDAKLLAGGQSLVPMLALRLARPTALIDINDIDDGEPAVDGEILRIPALTRHRAVVDSALIHRHTPMLAACTSRVGNVRVRNRGTIGGSLAHADPTAEIPCASLALGADVVVRGPNTERTIPARDFFITYLTTVLEPTEVIQEVRFPVLRARQGWSFHELVRRASDFAVVATAAVVELESDATTVRSVELALAGVADRPVLVDRKAVAGLVGSTCAPGEVATAAAAVAETTSPDSDVHASGAYRKRLVEVLSRRAFTEAAERARQNGAVTS</sequence>
<evidence type="ECO:0000256" key="2">
    <source>
        <dbReference type="ARBA" id="ARBA00022827"/>
    </source>
</evidence>
<keyword evidence="3" id="KW-0560">Oxidoreductase</keyword>
<dbReference type="SUPFAM" id="SSF56176">
    <property type="entry name" value="FAD-binding/transporter-associated domain-like"/>
    <property type="match status" value="1"/>
</dbReference>
<dbReference type="PANTHER" id="PTHR42659">
    <property type="entry name" value="XANTHINE DEHYDROGENASE SUBUNIT C-RELATED"/>
    <property type="match status" value="1"/>
</dbReference>
<dbReference type="RefSeq" id="WP_132488230.1">
    <property type="nucleotide sequence ID" value="NZ_SMKW01000031.1"/>
</dbReference>
<evidence type="ECO:0000256" key="1">
    <source>
        <dbReference type="ARBA" id="ARBA00022630"/>
    </source>
</evidence>
<dbReference type="GO" id="GO:0016491">
    <property type="term" value="F:oxidoreductase activity"/>
    <property type="evidence" value="ECO:0007669"/>
    <property type="project" value="UniProtKB-KW"/>
</dbReference>
<evidence type="ECO:0000313" key="5">
    <source>
        <dbReference type="EMBL" id="TDD48112.1"/>
    </source>
</evidence>
<reference evidence="5 6" key="1">
    <citation type="submission" date="2019-03" db="EMBL/GenBank/DDBJ databases">
        <title>Draft genome sequences of novel Actinobacteria.</title>
        <authorList>
            <person name="Sahin N."/>
            <person name="Ay H."/>
            <person name="Saygin H."/>
        </authorList>
    </citation>
    <scope>NUCLEOTIDE SEQUENCE [LARGE SCALE GENOMIC DNA]</scope>
    <source>
        <strain evidence="5 6">7K502</strain>
    </source>
</reference>
<dbReference type="InterPro" id="IPR016169">
    <property type="entry name" value="FAD-bd_PCMH_sub2"/>
</dbReference>
<protein>
    <submittedName>
        <fullName evidence="5">Xanthine dehydrogenase family protein subunit M</fullName>
    </submittedName>
</protein>
<keyword evidence="2" id="KW-0274">FAD</keyword>
<evidence type="ECO:0000256" key="3">
    <source>
        <dbReference type="ARBA" id="ARBA00023002"/>
    </source>
</evidence>
<proteinExistence type="predicted"/>
<dbReference type="Gene3D" id="3.30.43.10">
    <property type="entry name" value="Uridine Diphospho-n-acetylenolpyruvylglucosamine Reductase, domain 2"/>
    <property type="match status" value="1"/>
</dbReference>
<dbReference type="InterPro" id="IPR051312">
    <property type="entry name" value="Diverse_Substr_Oxidored"/>
</dbReference>
<dbReference type="Pfam" id="PF03450">
    <property type="entry name" value="CO_deh_flav_C"/>
    <property type="match status" value="1"/>
</dbReference>
<dbReference type="InterPro" id="IPR002346">
    <property type="entry name" value="Mopterin_DH_FAD-bd"/>
</dbReference>
<dbReference type="Pfam" id="PF00941">
    <property type="entry name" value="FAD_binding_5"/>
    <property type="match status" value="1"/>
</dbReference>
<keyword evidence="1" id="KW-0285">Flavoprotein</keyword>
<dbReference type="AlphaFoldDB" id="A0A4R4YWS9"/>
<keyword evidence="6" id="KW-1185">Reference proteome</keyword>
<dbReference type="SUPFAM" id="SSF55447">
    <property type="entry name" value="CO dehydrogenase flavoprotein C-terminal domain-like"/>
    <property type="match status" value="1"/>
</dbReference>
<dbReference type="Gene3D" id="3.30.465.10">
    <property type="match status" value="1"/>
</dbReference>
<dbReference type="InterPro" id="IPR036318">
    <property type="entry name" value="FAD-bd_PCMH-like_sf"/>
</dbReference>
<dbReference type="InterPro" id="IPR005107">
    <property type="entry name" value="CO_DH_flav_C"/>
</dbReference>
<accession>A0A4R4YWS9</accession>
<comment type="caution">
    <text evidence="5">The sequence shown here is derived from an EMBL/GenBank/DDBJ whole genome shotgun (WGS) entry which is preliminary data.</text>
</comment>
<dbReference type="InterPro" id="IPR016166">
    <property type="entry name" value="FAD-bd_PCMH"/>
</dbReference>